<evidence type="ECO:0000313" key="2">
    <source>
        <dbReference type="Proteomes" id="UP001147746"/>
    </source>
</evidence>
<dbReference type="Proteomes" id="UP001147746">
    <property type="component" value="Unassembled WGS sequence"/>
</dbReference>
<organism evidence="1 2">
    <name type="scientific">Penicillium atrosanguineum</name>
    <dbReference type="NCBI Taxonomy" id="1132637"/>
    <lineage>
        <taxon>Eukaryota</taxon>
        <taxon>Fungi</taxon>
        <taxon>Dikarya</taxon>
        <taxon>Ascomycota</taxon>
        <taxon>Pezizomycotina</taxon>
        <taxon>Eurotiomycetes</taxon>
        <taxon>Eurotiomycetidae</taxon>
        <taxon>Eurotiales</taxon>
        <taxon>Aspergillaceae</taxon>
        <taxon>Penicillium</taxon>
    </lineage>
</organism>
<sequence length="92" mass="9607">MSIVDCWKNVPPEPSRLTLRSLVCWWILATRLVVLETGFGGLGPGLMDPGAGVRGSRRRPWWILDTVLVVPGDGIGGPGDGVGVPSDGLGGS</sequence>
<comment type="caution">
    <text evidence="1">The sequence shown here is derived from an EMBL/GenBank/DDBJ whole genome shotgun (WGS) entry which is preliminary data.</text>
</comment>
<dbReference type="AlphaFoldDB" id="A0A9W9PNK9"/>
<name>A0A9W9PNK9_9EURO</name>
<evidence type="ECO:0000313" key="1">
    <source>
        <dbReference type="EMBL" id="KAJ5302795.1"/>
    </source>
</evidence>
<proteinExistence type="predicted"/>
<keyword evidence="2" id="KW-1185">Reference proteome</keyword>
<reference evidence="1" key="1">
    <citation type="submission" date="2022-12" db="EMBL/GenBank/DDBJ databases">
        <authorList>
            <person name="Petersen C."/>
        </authorList>
    </citation>
    <scope>NUCLEOTIDE SEQUENCE</scope>
    <source>
        <strain evidence="1">IBT 21472</strain>
    </source>
</reference>
<reference evidence="1" key="2">
    <citation type="journal article" date="2023" name="IMA Fungus">
        <title>Comparative genomic study of the Penicillium genus elucidates a diverse pangenome and 15 lateral gene transfer events.</title>
        <authorList>
            <person name="Petersen C."/>
            <person name="Sorensen T."/>
            <person name="Nielsen M.R."/>
            <person name="Sondergaard T.E."/>
            <person name="Sorensen J.L."/>
            <person name="Fitzpatrick D.A."/>
            <person name="Frisvad J.C."/>
            <person name="Nielsen K.L."/>
        </authorList>
    </citation>
    <scope>NUCLEOTIDE SEQUENCE</scope>
    <source>
        <strain evidence="1">IBT 21472</strain>
    </source>
</reference>
<accession>A0A9W9PNK9</accession>
<gene>
    <name evidence="1" type="ORF">N7476_009594</name>
</gene>
<protein>
    <submittedName>
        <fullName evidence="1">Uncharacterized protein</fullName>
    </submittedName>
</protein>
<dbReference type="EMBL" id="JAPZBO010000009">
    <property type="protein sequence ID" value="KAJ5302795.1"/>
    <property type="molecule type" value="Genomic_DNA"/>
</dbReference>